<evidence type="ECO:0000313" key="2">
    <source>
        <dbReference type="Proteomes" id="UP001469553"/>
    </source>
</evidence>
<comment type="caution">
    <text evidence="1">The sequence shown here is derived from an EMBL/GenBank/DDBJ whole genome shotgun (WGS) entry which is preliminary data.</text>
</comment>
<dbReference type="Proteomes" id="UP001469553">
    <property type="component" value="Unassembled WGS sequence"/>
</dbReference>
<evidence type="ECO:0000313" key="1">
    <source>
        <dbReference type="EMBL" id="MEQ2281299.1"/>
    </source>
</evidence>
<proteinExistence type="predicted"/>
<organism evidence="1 2">
    <name type="scientific">Ameca splendens</name>
    <dbReference type="NCBI Taxonomy" id="208324"/>
    <lineage>
        <taxon>Eukaryota</taxon>
        <taxon>Metazoa</taxon>
        <taxon>Chordata</taxon>
        <taxon>Craniata</taxon>
        <taxon>Vertebrata</taxon>
        <taxon>Euteleostomi</taxon>
        <taxon>Actinopterygii</taxon>
        <taxon>Neopterygii</taxon>
        <taxon>Teleostei</taxon>
        <taxon>Neoteleostei</taxon>
        <taxon>Acanthomorphata</taxon>
        <taxon>Ovalentaria</taxon>
        <taxon>Atherinomorphae</taxon>
        <taxon>Cyprinodontiformes</taxon>
        <taxon>Goodeidae</taxon>
        <taxon>Ameca</taxon>
    </lineage>
</organism>
<keyword evidence="2" id="KW-1185">Reference proteome</keyword>
<accession>A0ABV0XIK8</accession>
<dbReference type="EMBL" id="JAHRIP010003228">
    <property type="protein sequence ID" value="MEQ2281299.1"/>
    <property type="molecule type" value="Genomic_DNA"/>
</dbReference>
<reference evidence="1 2" key="1">
    <citation type="submission" date="2021-06" db="EMBL/GenBank/DDBJ databases">
        <authorList>
            <person name="Palmer J.M."/>
        </authorList>
    </citation>
    <scope>NUCLEOTIDE SEQUENCE [LARGE SCALE GENOMIC DNA]</scope>
    <source>
        <strain evidence="1 2">AS_MEX2019</strain>
        <tissue evidence="1">Muscle</tissue>
    </source>
</reference>
<gene>
    <name evidence="1" type="ORF">AMECASPLE_028841</name>
</gene>
<name>A0ABV0XIK8_9TELE</name>
<protein>
    <submittedName>
        <fullName evidence="1">Uncharacterized protein</fullName>
    </submittedName>
</protein>
<sequence>MFRLQINYGILTVTTSWTQFEDLLSRVGARISLRDTNYRCCIPSAECLSICLHFLMVLEFRRQKRTLSTLQCKYLNIDLTPELTRTHSTAQVEPSGFLRLTQLGPDSLYPWRADYTLLSNSAIHINR</sequence>